<evidence type="ECO:0000256" key="1">
    <source>
        <dbReference type="SAM" id="Phobius"/>
    </source>
</evidence>
<feature type="domain" description="DUF6708" evidence="2">
    <location>
        <begin position="124"/>
        <end position="296"/>
    </location>
</feature>
<dbReference type="AlphaFoldDB" id="A0A6L3N272"/>
<reference evidence="3 4" key="1">
    <citation type="submission" date="2019-09" db="EMBL/GenBank/DDBJ databases">
        <title>Draft genome sequences of 48 bacterial type strains from the CCUG.</title>
        <authorList>
            <person name="Tunovic T."/>
            <person name="Pineiro-Iglesias B."/>
            <person name="Unosson C."/>
            <person name="Inganas E."/>
            <person name="Ohlen M."/>
            <person name="Cardew S."/>
            <person name="Jensie-Markopoulos S."/>
            <person name="Salva-Serra F."/>
            <person name="Jaen-Luchoro D."/>
            <person name="Karlsson R."/>
            <person name="Svensson-Stadler L."/>
            <person name="Chun J."/>
            <person name="Moore E."/>
        </authorList>
    </citation>
    <scope>NUCLEOTIDE SEQUENCE [LARGE SCALE GENOMIC DNA]</scope>
    <source>
        <strain evidence="3 4">CCUG 65686</strain>
    </source>
</reference>
<gene>
    <name evidence="3" type="ORF">F7R25_04450</name>
</gene>
<dbReference type="EMBL" id="VZOK01000005">
    <property type="protein sequence ID" value="KAB0640288.1"/>
    <property type="molecule type" value="Genomic_DNA"/>
</dbReference>
<protein>
    <recommendedName>
        <fullName evidence="2">DUF6708 domain-containing protein</fullName>
    </recommendedName>
</protein>
<accession>A0A6L3N272</accession>
<keyword evidence="1" id="KW-0812">Transmembrane</keyword>
<name>A0A6L3N272_9BURK</name>
<sequence>MFTTSKKERPLTEQDREWHLPIKRRAEDPHASAMAIRMNSTYLELVDGYHTNRGLMSIIGVLAFVLCAWFFYQLFSVAIFDHYMDQNWNRHDERRMLLAIGVCSLILLATILGSVTFLRKIGEWFGYTHYPIRLNRRTRMVYVFRGDGTVLKASWDDVYFALRVNMQVAGVRTLGICGLVLKDSKTVEEMFVFGYASSSREYCLRHWEFIRRYMEEGPRAVLNAPGLGLYLPIADKRETLYQGWIELVSNDAWNPVFKWLMFPFHVAFFIGRLVNRVTSKVPRWPADVEAACRIEPGDPYVRDSSLNPPGYR</sequence>
<feature type="transmembrane region" description="Helical" evidence="1">
    <location>
        <begin position="96"/>
        <end position="118"/>
    </location>
</feature>
<keyword evidence="1" id="KW-1133">Transmembrane helix</keyword>
<evidence type="ECO:0000313" key="3">
    <source>
        <dbReference type="EMBL" id="KAB0640288.1"/>
    </source>
</evidence>
<feature type="transmembrane region" description="Helical" evidence="1">
    <location>
        <begin position="55"/>
        <end position="75"/>
    </location>
</feature>
<proteinExistence type="predicted"/>
<dbReference type="Pfam" id="PF20455">
    <property type="entry name" value="DUF6708"/>
    <property type="match status" value="1"/>
</dbReference>
<organism evidence="3 4">
    <name type="scientific">Burkholderia stagnalis</name>
    <dbReference type="NCBI Taxonomy" id="1503054"/>
    <lineage>
        <taxon>Bacteria</taxon>
        <taxon>Pseudomonadati</taxon>
        <taxon>Pseudomonadota</taxon>
        <taxon>Betaproteobacteria</taxon>
        <taxon>Burkholderiales</taxon>
        <taxon>Burkholderiaceae</taxon>
        <taxon>Burkholderia</taxon>
        <taxon>Burkholderia cepacia complex</taxon>
    </lineage>
</organism>
<comment type="caution">
    <text evidence="3">The sequence shown here is derived from an EMBL/GenBank/DDBJ whole genome shotgun (WGS) entry which is preliminary data.</text>
</comment>
<evidence type="ECO:0000313" key="4">
    <source>
        <dbReference type="Proteomes" id="UP000473470"/>
    </source>
</evidence>
<dbReference type="RefSeq" id="WP_150998574.1">
    <property type="nucleotide sequence ID" value="NZ_CABVPM010000076.1"/>
</dbReference>
<dbReference type="Proteomes" id="UP000473470">
    <property type="component" value="Unassembled WGS sequence"/>
</dbReference>
<evidence type="ECO:0000259" key="2">
    <source>
        <dbReference type="Pfam" id="PF20455"/>
    </source>
</evidence>
<keyword evidence="1" id="KW-0472">Membrane</keyword>
<dbReference type="InterPro" id="IPR046554">
    <property type="entry name" value="DUF6708"/>
</dbReference>